<name>A0A1D9G126_MOOP1</name>
<reference evidence="2" key="1">
    <citation type="submission" date="2016-10" db="EMBL/GenBank/DDBJ databases">
        <title>Comparative genomics uncovers the prolific and rare metabolic potential of the cyanobacterial genus Moorea.</title>
        <authorList>
            <person name="Leao T."/>
            <person name="Castelao G."/>
            <person name="Korobeynikov A."/>
            <person name="Monroe E.A."/>
            <person name="Podell S."/>
            <person name="Glukhov E."/>
            <person name="Allen E."/>
            <person name="Gerwick W.H."/>
            <person name="Gerwick L."/>
        </authorList>
    </citation>
    <scope>NUCLEOTIDE SEQUENCE [LARGE SCALE GENOMIC DNA]</scope>
    <source>
        <strain evidence="2">JHB</strain>
    </source>
</reference>
<sequence>MGVADSEYYAPLAPQRAIPRWGEQNGWISFFRFDQIVRYGTDCPNTGYQDNNGSPVLSCTLRTFTLKVPQIWGFPNLGDLGGLNKTKR</sequence>
<evidence type="ECO:0000313" key="1">
    <source>
        <dbReference type="EMBL" id="AOY81337.1"/>
    </source>
</evidence>
<gene>
    <name evidence="1" type="ORF">BJP36_16920</name>
</gene>
<proteinExistence type="predicted"/>
<dbReference type="EMBL" id="CP017708">
    <property type="protein sequence ID" value="AOY81337.1"/>
    <property type="molecule type" value="Genomic_DNA"/>
</dbReference>
<evidence type="ECO:0000313" key="2">
    <source>
        <dbReference type="Proteomes" id="UP000176944"/>
    </source>
</evidence>
<protein>
    <submittedName>
        <fullName evidence="1">Uncharacterized protein</fullName>
    </submittedName>
</protein>
<accession>A0A1D9G126</accession>
<organism evidence="1 2">
    <name type="scientific">Moorena producens (strain JHB)</name>
    <dbReference type="NCBI Taxonomy" id="1454205"/>
    <lineage>
        <taxon>Bacteria</taxon>
        <taxon>Bacillati</taxon>
        <taxon>Cyanobacteriota</taxon>
        <taxon>Cyanophyceae</taxon>
        <taxon>Coleofasciculales</taxon>
        <taxon>Coleofasciculaceae</taxon>
        <taxon>Moorena</taxon>
    </lineage>
</organism>
<dbReference type="AlphaFoldDB" id="A0A1D9G126"/>
<dbReference type="Proteomes" id="UP000176944">
    <property type="component" value="Chromosome"/>
</dbReference>